<dbReference type="CDD" id="cd12797">
    <property type="entry name" value="M23_peptidase"/>
    <property type="match status" value="1"/>
</dbReference>
<evidence type="ECO:0000313" key="3">
    <source>
        <dbReference type="EMBL" id="GGA17110.1"/>
    </source>
</evidence>
<gene>
    <name evidence="3" type="ORF">GCM10011333_20240</name>
</gene>
<feature type="domain" description="M23ase beta-sheet core" evidence="2">
    <location>
        <begin position="76"/>
        <end position="167"/>
    </location>
</feature>
<dbReference type="SUPFAM" id="SSF51261">
    <property type="entry name" value="Duplicated hybrid motif"/>
    <property type="match status" value="1"/>
</dbReference>
<dbReference type="InterPro" id="IPR011055">
    <property type="entry name" value="Dup_hybrid_motif"/>
</dbReference>
<dbReference type="PROSITE" id="PS51318">
    <property type="entry name" value="TAT"/>
    <property type="match status" value="1"/>
</dbReference>
<sequence>MSELPDSPAPLSSGPSRRLVLITAAGAASVLGAGLIGGGLDVPPALAATLKNGRWCNPAIGTLTSGYGDTAGRQYPHAGWDIANPTGTPIYAAAAGTVVRRGWNVITGRTGNGLVVSHGSNVYTYYGHLSAFRVSQGASVKAGQRIGDMGATGNVTGPHLHFEVQTGSIGSDTNPRTYLSNRGSQIGGSQWPALDPEARGERARAIQYLLRQRGRSVTIDGYMGPQTTSAVKSWQSSQGLVADGQIGPKSWPKLIYTLTRSNADGNHVRALQTVMNKRSAGLLVDGNFGPVMDTALKNWQRANRLAADGQAGPVTWRALVS</sequence>
<dbReference type="InterPro" id="IPR036365">
    <property type="entry name" value="PGBD-like_sf"/>
</dbReference>
<evidence type="ECO:0008006" key="5">
    <source>
        <dbReference type="Google" id="ProtNLM"/>
    </source>
</evidence>
<dbReference type="Gene3D" id="2.70.70.10">
    <property type="entry name" value="Glucose Permease (Domain IIA)"/>
    <property type="match status" value="1"/>
</dbReference>
<comment type="caution">
    <text evidence="3">The sequence shown here is derived from an EMBL/GenBank/DDBJ whole genome shotgun (WGS) entry which is preliminary data.</text>
</comment>
<evidence type="ECO:0000259" key="2">
    <source>
        <dbReference type="Pfam" id="PF01551"/>
    </source>
</evidence>
<dbReference type="InterPro" id="IPR050570">
    <property type="entry name" value="Cell_wall_metabolism_enzyme"/>
</dbReference>
<dbReference type="SUPFAM" id="SSF47090">
    <property type="entry name" value="PGBD-like"/>
    <property type="match status" value="2"/>
</dbReference>
<dbReference type="GO" id="GO:0004222">
    <property type="term" value="F:metalloendopeptidase activity"/>
    <property type="evidence" value="ECO:0007669"/>
    <property type="project" value="TreeGrafter"/>
</dbReference>
<proteinExistence type="predicted"/>
<protein>
    <recommendedName>
        <fullName evidence="5">Peptidoglycan binding protein</fullName>
    </recommendedName>
</protein>
<dbReference type="InterPro" id="IPR016047">
    <property type="entry name" value="M23ase_b-sheet_dom"/>
</dbReference>
<keyword evidence="4" id="KW-1185">Reference proteome</keyword>
<dbReference type="AlphaFoldDB" id="A0A8J2XKT8"/>
<evidence type="ECO:0000259" key="1">
    <source>
        <dbReference type="Pfam" id="PF01471"/>
    </source>
</evidence>
<reference evidence="3" key="1">
    <citation type="journal article" date="2014" name="Int. J. Syst. Evol. Microbiol.">
        <title>Complete genome sequence of Corynebacterium casei LMG S-19264T (=DSM 44701T), isolated from a smear-ripened cheese.</title>
        <authorList>
            <consortium name="US DOE Joint Genome Institute (JGI-PGF)"/>
            <person name="Walter F."/>
            <person name="Albersmeier A."/>
            <person name="Kalinowski J."/>
            <person name="Ruckert C."/>
        </authorList>
    </citation>
    <scope>NUCLEOTIDE SEQUENCE</scope>
    <source>
        <strain evidence="3">CGMCC 1.12785</strain>
    </source>
</reference>
<dbReference type="InterPro" id="IPR006311">
    <property type="entry name" value="TAT_signal"/>
</dbReference>
<name>A0A8J2XKT8_9MICO</name>
<dbReference type="PANTHER" id="PTHR21666">
    <property type="entry name" value="PEPTIDASE-RELATED"/>
    <property type="match status" value="1"/>
</dbReference>
<dbReference type="InterPro" id="IPR036366">
    <property type="entry name" value="PGBDSf"/>
</dbReference>
<organism evidence="3 4">
    <name type="scientific">Sediminivirga luteola</name>
    <dbReference type="NCBI Taxonomy" id="1774748"/>
    <lineage>
        <taxon>Bacteria</taxon>
        <taxon>Bacillati</taxon>
        <taxon>Actinomycetota</taxon>
        <taxon>Actinomycetes</taxon>
        <taxon>Micrococcales</taxon>
        <taxon>Brevibacteriaceae</taxon>
        <taxon>Sediminivirga</taxon>
    </lineage>
</organism>
<dbReference type="RefSeq" id="WP_188550770.1">
    <property type="nucleotide sequence ID" value="NZ_BMFY01000008.1"/>
</dbReference>
<feature type="domain" description="Peptidoglycan binding-like" evidence="1">
    <location>
        <begin position="199"/>
        <end position="251"/>
    </location>
</feature>
<dbReference type="PANTHER" id="PTHR21666:SF270">
    <property type="entry name" value="MUREIN HYDROLASE ACTIVATOR ENVC"/>
    <property type="match status" value="1"/>
</dbReference>
<dbReference type="InterPro" id="IPR002477">
    <property type="entry name" value="Peptidoglycan-bd-like"/>
</dbReference>
<reference evidence="3" key="2">
    <citation type="submission" date="2020-09" db="EMBL/GenBank/DDBJ databases">
        <authorList>
            <person name="Sun Q."/>
            <person name="Zhou Y."/>
        </authorList>
    </citation>
    <scope>NUCLEOTIDE SEQUENCE</scope>
    <source>
        <strain evidence="3">CGMCC 1.12785</strain>
    </source>
</reference>
<dbReference type="EMBL" id="BMFY01000008">
    <property type="protein sequence ID" value="GGA17110.1"/>
    <property type="molecule type" value="Genomic_DNA"/>
</dbReference>
<dbReference type="Pfam" id="PF01471">
    <property type="entry name" value="PG_binding_1"/>
    <property type="match status" value="2"/>
</dbReference>
<dbReference type="Gene3D" id="1.10.101.10">
    <property type="entry name" value="PGBD-like superfamily/PGBD"/>
    <property type="match status" value="2"/>
</dbReference>
<dbReference type="Proteomes" id="UP000616114">
    <property type="component" value="Unassembled WGS sequence"/>
</dbReference>
<feature type="domain" description="Peptidoglycan binding-like" evidence="1">
    <location>
        <begin position="265"/>
        <end position="319"/>
    </location>
</feature>
<accession>A0A8J2XKT8</accession>
<dbReference type="Pfam" id="PF01551">
    <property type="entry name" value="Peptidase_M23"/>
    <property type="match status" value="1"/>
</dbReference>
<evidence type="ECO:0000313" key="4">
    <source>
        <dbReference type="Proteomes" id="UP000616114"/>
    </source>
</evidence>